<feature type="domain" description="HTH myb-type" evidence="10">
    <location>
        <begin position="14"/>
        <end position="67"/>
    </location>
</feature>
<evidence type="ECO:0000313" key="11">
    <source>
        <dbReference type="EMBL" id="DAD32099.1"/>
    </source>
</evidence>
<dbReference type="SUPFAM" id="SSF46689">
    <property type="entry name" value="Homeodomain-like"/>
    <property type="match status" value="1"/>
</dbReference>
<evidence type="ECO:0000259" key="10">
    <source>
        <dbReference type="PROSITE" id="PS51294"/>
    </source>
</evidence>
<evidence type="ECO:0000256" key="6">
    <source>
        <dbReference type="ARBA" id="ARBA00023163"/>
    </source>
</evidence>
<sequence length="279" mass="31555">MTRTCEVMDGFLGLRKGAWTKEEDILLRKCIERYGEGKWCLVPLRAGLNRCRKSCRLRWLNYLRSDIKRGKFTLDEVDLIIRLHKLLGNRWSLIAGRLPGRTANDIKNYCNTRLSKKKLVSKEEKKANTTVEKIKAIRPQPRTFTKSSRWFRPLPDPTSEGATSQSGEILSKADPDNSTTVGTNNRSGEMPNETSPDLPPPTNDLVQWWKSVLDESDMVDTTCPIISGSEEDSLAVEVQPAMTGFGNIYEEISSTTDEGDHLSFSKNIWDLLASDMDII</sequence>
<evidence type="ECO:0000256" key="8">
    <source>
        <dbReference type="SAM" id="MobiDB-lite"/>
    </source>
</evidence>
<feature type="compositionally biased region" description="Polar residues" evidence="8">
    <location>
        <begin position="176"/>
        <end position="195"/>
    </location>
</feature>
<feature type="domain" description="Myb-like" evidence="9">
    <location>
        <begin position="14"/>
        <end position="63"/>
    </location>
</feature>
<dbReference type="CDD" id="cd00167">
    <property type="entry name" value="SANT"/>
    <property type="match status" value="2"/>
</dbReference>
<dbReference type="SMART" id="SM00717">
    <property type="entry name" value="SANT"/>
    <property type="match status" value="2"/>
</dbReference>
<dbReference type="InterPro" id="IPR015495">
    <property type="entry name" value="Myb_TF_plants"/>
</dbReference>
<dbReference type="AlphaFoldDB" id="A0A822YLD9"/>
<feature type="region of interest" description="Disordered" evidence="8">
    <location>
        <begin position="146"/>
        <end position="203"/>
    </location>
</feature>
<dbReference type="PANTHER" id="PTHR47999:SF24">
    <property type="entry name" value="TRANSCRIPTION FACTOR MYB90"/>
    <property type="match status" value="1"/>
</dbReference>
<comment type="subcellular location">
    <subcellularLocation>
        <location evidence="1">Nucleus</location>
    </subcellularLocation>
</comment>
<dbReference type="GO" id="GO:0003677">
    <property type="term" value="F:DNA binding"/>
    <property type="evidence" value="ECO:0007669"/>
    <property type="project" value="UniProtKB-KW"/>
</dbReference>
<evidence type="ECO:0000256" key="2">
    <source>
        <dbReference type="ARBA" id="ARBA00022737"/>
    </source>
</evidence>
<dbReference type="InterPro" id="IPR001005">
    <property type="entry name" value="SANT/Myb"/>
</dbReference>
<evidence type="ECO:0000256" key="3">
    <source>
        <dbReference type="ARBA" id="ARBA00023015"/>
    </source>
</evidence>
<evidence type="ECO:0000313" key="12">
    <source>
        <dbReference type="Proteomes" id="UP000607653"/>
    </source>
</evidence>
<proteinExistence type="predicted"/>
<feature type="domain" description="Myb-like" evidence="9">
    <location>
        <begin position="64"/>
        <end position="114"/>
    </location>
</feature>
<keyword evidence="2" id="KW-0677">Repeat</keyword>
<dbReference type="PANTHER" id="PTHR47999">
    <property type="entry name" value="TRANSCRIPTION FACTOR MYB8-RELATED-RELATED"/>
    <property type="match status" value="1"/>
</dbReference>
<dbReference type="Gene3D" id="1.10.10.60">
    <property type="entry name" value="Homeodomain-like"/>
    <property type="match status" value="2"/>
</dbReference>
<keyword evidence="5" id="KW-0010">Activator</keyword>
<accession>A0A822YLD9</accession>
<dbReference type="InterPro" id="IPR009057">
    <property type="entry name" value="Homeodomain-like_sf"/>
</dbReference>
<dbReference type="FunFam" id="1.10.10.60:FF:000218">
    <property type="entry name" value="Myb transcription factor"/>
    <property type="match status" value="1"/>
</dbReference>
<dbReference type="GO" id="GO:0005634">
    <property type="term" value="C:nucleus"/>
    <property type="evidence" value="ECO:0007669"/>
    <property type="project" value="UniProtKB-SubCell"/>
</dbReference>
<name>A0A822YLD9_NELNU</name>
<keyword evidence="12" id="KW-1185">Reference proteome</keyword>
<keyword evidence="6" id="KW-0804">Transcription</keyword>
<protein>
    <submittedName>
        <fullName evidence="11">Uncharacterized protein</fullName>
    </submittedName>
</protein>
<feature type="domain" description="HTH myb-type" evidence="10">
    <location>
        <begin position="68"/>
        <end position="118"/>
    </location>
</feature>
<dbReference type="Proteomes" id="UP000607653">
    <property type="component" value="Unassembled WGS sequence"/>
</dbReference>
<keyword evidence="3" id="KW-0805">Transcription regulation</keyword>
<evidence type="ECO:0000256" key="5">
    <source>
        <dbReference type="ARBA" id="ARBA00023159"/>
    </source>
</evidence>
<evidence type="ECO:0000256" key="4">
    <source>
        <dbReference type="ARBA" id="ARBA00023125"/>
    </source>
</evidence>
<dbReference type="PROSITE" id="PS51294">
    <property type="entry name" value="HTH_MYB"/>
    <property type="match status" value="2"/>
</dbReference>
<dbReference type="EMBL" id="DUZY01000003">
    <property type="protein sequence ID" value="DAD32099.1"/>
    <property type="molecule type" value="Genomic_DNA"/>
</dbReference>
<evidence type="ECO:0000256" key="1">
    <source>
        <dbReference type="ARBA" id="ARBA00004123"/>
    </source>
</evidence>
<reference evidence="11 12" key="1">
    <citation type="journal article" date="2020" name="Mol. Biol. Evol.">
        <title>Distinct Expression and Methylation Patterns for Genes with Different Fates following a Single Whole-Genome Duplication in Flowering Plants.</title>
        <authorList>
            <person name="Shi T."/>
            <person name="Rahmani R.S."/>
            <person name="Gugger P.F."/>
            <person name="Wang M."/>
            <person name="Li H."/>
            <person name="Zhang Y."/>
            <person name="Li Z."/>
            <person name="Wang Q."/>
            <person name="Van de Peer Y."/>
            <person name="Marchal K."/>
            <person name="Chen J."/>
        </authorList>
    </citation>
    <scope>NUCLEOTIDE SEQUENCE [LARGE SCALE GENOMIC DNA]</scope>
    <source>
        <tissue evidence="11">Leaf</tissue>
    </source>
</reference>
<evidence type="ECO:0000256" key="7">
    <source>
        <dbReference type="ARBA" id="ARBA00023242"/>
    </source>
</evidence>
<dbReference type="InterPro" id="IPR017930">
    <property type="entry name" value="Myb_dom"/>
</dbReference>
<keyword evidence="7" id="KW-0539">Nucleus</keyword>
<evidence type="ECO:0000259" key="9">
    <source>
        <dbReference type="PROSITE" id="PS50090"/>
    </source>
</evidence>
<comment type="caution">
    <text evidence="11">The sequence shown here is derived from an EMBL/GenBank/DDBJ whole genome shotgun (WGS) entry which is preliminary data.</text>
</comment>
<dbReference type="Pfam" id="PF00249">
    <property type="entry name" value="Myb_DNA-binding"/>
    <property type="match status" value="2"/>
</dbReference>
<organism evidence="11 12">
    <name type="scientific">Nelumbo nucifera</name>
    <name type="common">Sacred lotus</name>
    <dbReference type="NCBI Taxonomy" id="4432"/>
    <lineage>
        <taxon>Eukaryota</taxon>
        <taxon>Viridiplantae</taxon>
        <taxon>Streptophyta</taxon>
        <taxon>Embryophyta</taxon>
        <taxon>Tracheophyta</taxon>
        <taxon>Spermatophyta</taxon>
        <taxon>Magnoliopsida</taxon>
        <taxon>Proteales</taxon>
        <taxon>Nelumbonaceae</taxon>
        <taxon>Nelumbo</taxon>
    </lineage>
</organism>
<keyword evidence="4" id="KW-0238">DNA-binding</keyword>
<gene>
    <name evidence="11" type="ORF">HUJ06_010950</name>
</gene>
<dbReference type="PROSITE" id="PS50090">
    <property type="entry name" value="MYB_LIKE"/>
    <property type="match status" value="2"/>
</dbReference>